<comment type="caution">
    <text evidence="2">The sequence shown here is derived from an EMBL/GenBank/DDBJ whole genome shotgun (WGS) entry which is preliminary data.</text>
</comment>
<accession>A0ABP9RND5</accession>
<feature type="region of interest" description="Disordered" evidence="1">
    <location>
        <begin position="299"/>
        <end position="322"/>
    </location>
</feature>
<reference evidence="3" key="1">
    <citation type="journal article" date="2019" name="Int. J. Syst. Evol. Microbiol.">
        <title>The Global Catalogue of Microorganisms (GCM) 10K type strain sequencing project: providing services to taxonomists for standard genome sequencing and annotation.</title>
        <authorList>
            <consortium name="The Broad Institute Genomics Platform"/>
            <consortium name="The Broad Institute Genome Sequencing Center for Infectious Disease"/>
            <person name="Wu L."/>
            <person name="Ma J."/>
        </authorList>
    </citation>
    <scope>NUCLEOTIDE SEQUENCE [LARGE SCALE GENOMIC DNA]</scope>
    <source>
        <strain evidence="3">JCM 18304</strain>
    </source>
</reference>
<proteinExistence type="predicted"/>
<sequence length="322" mass="34396">MTSADRTAPEGATAEPTQAGRPLPADEVLPADEALPADESLSADQPEPADEILPDEVVPPDASGEPADADGLSDTIAALTDDSLEQSERRWLLGRLAGEIRARGIGDLFRPRAAMRWVADAVSDVAPRLPIRDYDTLSRHFPGLSDDALAERLIRNAARTTAAIGAASGGVASIEWVATPTLLSAPVLLAAETVAVVAIEIKLIGELHVVYGSPIVGTRSERAVALVQAWAQRRGINPTMLPVTGVAAMLGTATRKELRDRLLRRFGRNLTTYGPMLTGAAVASYLNRRSTLSLGQQIRKDLGDRSRRSAITQWPTQPQPRD</sequence>
<dbReference type="EMBL" id="BAABJQ010000004">
    <property type="protein sequence ID" value="GAA5181496.1"/>
    <property type="molecule type" value="Genomic_DNA"/>
</dbReference>
<evidence type="ECO:0000256" key="1">
    <source>
        <dbReference type="SAM" id="MobiDB-lite"/>
    </source>
</evidence>
<dbReference type="RefSeq" id="WP_345627581.1">
    <property type="nucleotide sequence ID" value="NZ_BAABJQ010000004.1"/>
</dbReference>
<evidence type="ECO:0000313" key="3">
    <source>
        <dbReference type="Proteomes" id="UP001501570"/>
    </source>
</evidence>
<evidence type="ECO:0000313" key="2">
    <source>
        <dbReference type="EMBL" id="GAA5181496.1"/>
    </source>
</evidence>
<gene>
    <name evidence="2" type="ORF">GCM10023322_16320</name>
</gene>
<organism evidence="2 3">
    <name type="scientific">Rugosimonospora acidiphila</name>
    <dbReference type="NCBI Taxonomy" id="556531"/>
    <lineage>
        <taxon>Bacteria</taxon>
        <taxon>Bacillati</taxon>
        <taxon>Actinomycetota</taxon>
        <taxon>Actinomycetes</taxon>
        <taxon>Micromonosporales</taxon>
        <taxon>Micromonosporaceae</taxon>
        <taxon>Rugosimonospora</taxon>
    </lineage>
</organism>
<evidence type="ECO:0008006" key="4">
    <source>
        <dbReference type="Google" id="ProtNLM"/>
    </source>
</evidence>
<feature type="region of interest" description="Disordered" evidence="1">
    <location>
        <begin position="1"/>
        <end position="71"/>
    </location>
</feature>
<protein>
    <recommendedName>
        <fullName evidence="4">EcsC protein family protein</fullName>
    </recommendedName>
</protein>
<dbReference type="Proteomes" id="UP001501570">
    <property type="component" value="Unassembled WGS sequence"/>
</dbReference>
<name>A0ABP9RND5_9ACTN</name>
<keyword evidence="3" id="KW-1185">Reference proteome</keyword>